<proteinExistence type="predicted"/>
<accession>A0A835RPT2</accession>
<comment type="caution">
    <text evidence="3">The sequence shown here is derived from an EMBL/GenBank/DDBJ whole genome shotgun (WGS) entry which is preliminary data.</text>
</comment>
<dbReference type="Gene3D" id="1.25.40.10">
    <property type="entry name" value="Tetratricopeptide repeat domain"/>
    <property type="match status" value="3"/>
</dbReference>
<dbReference type="GO" id="GO:0009451">
    <property type="term" value="P:RNA modification"/>
    <property type="evidence" value="ECO:0007669"/>
    <property type="project" value="InterPro"/>
</dbReference>
<sequence length="690" mass="77146">MESCDPCFTLPDKLSTYLRRGRVADTRSIHGVALKIGCLLSSTFLSNNLLYAYASTSVNDAYQLFDEIQHPNAVSWSIINSAYSQQCRIKDVVLVFSRMQQSRVAPNMFVFGSIFTGCTRARDLRTGIQVHCSAAKFGFSNHTFVAGTVIDMYARCGELGDSWRTFIETSDKDVVCWTTMITGLVNCMQSESLDSALRLFNEMISRGIWPVPMTFLSVLKVFDNPAKLRQATYVHGCMVKLGIEVDGPLGSGFISMYGRCGKVDEAIRVFDRMDNDVVSWTSLLVAYMQNGLYKEAANLFQKMTKEKLNIDSFVVASMVGVYSALGDLSMGRELHAYAVRSDIFSDVSVGNSLITLYGKCRRIVVAERVFQVMKDRDVISWTAMMTCYSQNDHGKQTLLFFRQMLREEQSPCVFSITTAIQACSTITNLLSGEQMHARVVKMGFTANLSVENSLITMYAKCGSIYSSFTIFDSMSERDLISWNAMITGLSRHGLVKQALGLFDQLQKLDMKPDEFTFIGVLASCSRGGLVAEGWEYFNMMTEVYGLKPGMEHCGCMVDLLGRSNKLHEAMEFIATMPFEPDCLVWEAMLASCKVHGDAELAKYAAKKMLEMKPEDVSPYISLSTVYAFMGFWDKKGSERDKMRSRGLQKEPGKSWVDASLCSEAMNEREAERVAVNSKCDGEGEEFIVSC</sequence>
<dbReference type="InterPro" id="IPR002885">
    <property type="entry name" value="PPR_rpt"/>
</dbReference>
<evidence type="ECO:0000313" key="4">
    <source>
        <dbReference type="EMBL" id="KAG0500732.1"/>
    </source>
</evidence>
<dbReference type="InterPro" id="IPR046848">
    <property type="entry name" value="E_motif"/>
</dbReference>
<dbReference type="SUPFAM" id="SSF48452">
    <property type="entry name" value="TPR-like"/>
    <property type="match status" value="1"/>
</dbReference>
<reference evidence="5 6" key="1">
    <citation type="journal article" date="2020" name="Nat. Food">
        <title>A phased Vanilla planifolia genome enables genetic improvement of flavour and production.</title>
        <authorList>
            <person name="Hasing T."/>
            <person name="Tang H."/>
            <person name="Brym M."/>
            <person name="Khazi F."/>
            <person name="Huang T."/>
            <person name="Chambers A.H."/>
        </authorList>
    </citation>
    <scope>NUCLEOTIDE SEQUENCE [LARGE SCALE GENOMIC DNA]</scope>
    <source>
        <tissue evidence="3">Leaf</tissue>
    </source>
</reference>
<dbReference type="FunFam" id="1.25.40.10:FF:000285">
    <property type="entry name" value="Pentatricopeptide repeat-containing protein, chloroplastic"/>
    <property type="match status" value="1"/>
</dbReference>
<evidence type="ECO:0000256" key="1">
    <source>
        <dbReference type="ARBA" id="ARBA00022737"/>
    </source>
</evidence>
<dbReference type="Proteomes" id="UP000636800">
    <property type="component" value="Chromosome 1"/>
</dbReference>
<evidence type="ECO:0008006" key="7">
    <source>
        <dbReference type="Google" id="ProtNLM"/>
    </source>
</evidence>
<dbReference type="InterPro" id="IPR011990">
    <property type="entry name" value="TPR-like_helical_dom_sf"/>
</dbReference>
<keyword evidence="1" id="KW-0677">Repeat</keyword>
<feature type="repeat" description="PPR" evidence="2">
    <location>
        <begin position="72"/>
        <end position="106"/>
    </location>
</feature>
<name>A0A835RPT2_VANPL</name>
<evidence type="ECO:0000313" key="6">
    <source>
        <dbReference type="Proteomes" id="UP000639772"/>
    </source>
</evidence>
<feature type="repeat" description="PPR" evidence="2">
    <location>
        <begin position="478"/>
        <end position="512"/>
    </location>
</feature>
<keyword evidence="5" id="KW-1185">Reference proteome</keyword>
<evidence type="ECO:0000313" key="3">
    <source>
        <dbReference type="EMBL" id="KAG0496250.1"/>
    </source>
</evidence>
<feature type="repeat" description="PPR" evidence="2">
    <location>
        <begin position="173"/>
        <end position="210"/>
    </location>
</feature>
<evidence type="ECO:0000313" key="5">
    <source>
        <dbReference type="Proteomes" id="UP000636800"/>
    </source>
</evidence>
<evidence type="ECO:0000256" key="2">
    <source>
        <dbReference type="PROSITE-ProRule" id="PRU00708"/>
    </source>
</evidence>
<dbReference type="GO" id="GO:0003729">
    <property type="term" value="F:mRNA binding"/>
    <property type="evidence" value="ECO:0007669"/>
    <property type="project" value="UniProtKB-ARBA"/>
</dbReference>
<dbReference type="Pfam" id="PF01535">
    <property type="entry name" value="PPR"/>
    <property type="match status" value="5"/>
</dbReference>
<feature type="repeat" description="PPR" evidence="2">
    <location>
        <begin position="377"/>
        <end position="411"/>
    </location>
</feature>
<dbReference type="FunFam" id="1.25.40.10:FF:000073">
    <property type="entry name" value="Pentatricopeptide repeat-containing protein chloroplastic"/>
    <property type="match status" value="1"/>
</dbReference>
<gene>
    <name evidence="4" type="ORF">HPP92_000804</name>
    <name evidence="3" type="ORF">HPP92_000941</name>
</gene>
<dbReference type="AlphaFoldDB" id="A0A835RPT2"/>
<dbReference type="EMBL" id="JADCNM010000001">
    <property type="protein sequence ID" value="KAG0500732.1"/>
    <property type="molecule type" value="Genomic_DNA"/>
</dbReference>
<dbReference type="Pfam" id="PF20431">
    <property type="entry name" value="E_motif"/>
    <property type="match status" value="1"/>
</dbReference>
<dbReference type="PANTHER" id="PTHR47926">
    <property type="entry name" value="PENTATRICOPEPTIDE REPEAT-CONTAINING PROTEIN"/>
    <property type="match status" value="1"/>
</dbReference>
<protein>
    <recommendedName>
        <fullName evidence="7">Pentatricopeptide repeat-containing protein</fullName>
    </recommendedName>
</protein>
<organism evidence="3 5">
    <name type="scientific">Vanilla planifolia</name>
    <name type="common">Vanilla</name>
    <dbReference type="NCBI Taxonomy" id="51239"/>
    <lineage>
        <taxon>Eukaryota</taxon>
        <taxon>Viridiplantae</taxon>
        <taxon>Streptophyta</taxon>
        <taxon>Embryophyta</taxon>
        <taxon>Tracheophyta</taxon>
        <taxon>Spermatophyta</taxon>
        <taxon>Magnoliopsida</taxon>
        <taxon>Liliopsida</taxon>
        <taxon>Asparagales</taxon>
        <taxon>Orchidaceae</taxon>
        <taxon>Vanilloideae</taxon>
        <taxon>Vanilleae</taxon>
        <taxon>Vanilla</taxon>
    </lineage>
</organism>
<feature type="repeat" description="PPR" evidence="2">
    <location>
        <begin position="276"/>
        <end position="310"/>
    </location>
</feature>
<dbReference type="Pfam" id="PF13041">
    <property type="entry name" value="PPR_2"/>
    <property type="match status" value="1"/>
</dbReference>
<dbReference type="Proteomes" id="UP000639772">
    <property type="component" value="Chromosome 1"/>
</dbReference>
<dbReference type="PANTHER" id="PTHR47926:SF443">
    <property type="entry name" value="PENTATRICOPEPTIDE REPEAT-CONTAINING PROTEIN"/>
    <property type="match status" value="1"/>
</dbReference>
<dbReference type="FunFam" id="1.25.40.10:FF:000090">
    <property type="entry name" value="Pentatricopeptide repeat-containing protein, chloroplastic"/>
    <property type="match status" value="1"/>
</dbReference>
<dbReference type="OrthoDB" id="185373at2759"/>
<dbReference type="PROSITE" id="PS51375">
    <property type="entry name" value="PPR"/>
    <property type="match status" value="5"/>
</dbReference>
<dbReference type="NCBIfam" id="TIGR00756">
    <property type="entry name" value="PPR"/>
    <property type="match status" value="3"/>
</dbReference>
<dbReference type="InterPro" id="IPR046960">
    <property type="entry name" value="PPR_At4g14850-like_plant"/>
</dbReference>
<dbReference type="EMBL" id="JADCNL010000001">
    <property type="protein sequence ID" value="KAG0496250.1"/>
    <property type="molecule type" value="Genomic_DNA"/>
</dbReference>